<dbReference type="CDD" id="cd06170">
    <property type="entry name" value="LuxR_C_like"/>
    <property type="match status" value="1"/>
</dbReference>
<evidence type="ECO:0000259" key="7">
    <source>
        <dbReference type="PROSITE" id="PS50110"/>
    </source>
</evidence>
<keyword evidence="4" id="KW-0804">Transcription</keyword>
<keyword evidence="9" id="KW-1185">Reference proteome</keyword>
<keyword evidence="2" id="KW-0805">Transcription regulation</keyword>
<dbReference type="AlphaFoldDB" id="A0A6C0GS58"/>
<dbReference type="GO" id="GO:0006355">
    <property type="term" value="P:regulation of DNA-templated transcription"/>
    <property type="evidence" value="ECO:0007669"/>
    <property type="project" value="InterPro"/>
</dbReference>
<evidence type="ECO:0000313" key="9">
    <source>
        <dbReference type="Proteomes" id="UP000480178"/>
    </source>
</evidence>
<feature type="modified residue" description="4-aspartylphosphate" evidence="5">
    <location>
        <position position="57"/>
    </location>
</feature>
<dbReference type="Pfam" id="PF00072">
    <property type="entry name" value="Response_reg"/>
    <property type="match status" value="1"/>
</dbReference>
<organism evidence="8 9">
    <name type="scientific">Rhodocytophaga rosea</name>
    <dbReference type="NCBI Taxonomy" id="2704465"/>
    <lineage>
        <taxon>Bacteria</taxon>
        <taxon>Pseudomonadati</taxon>
        <taxon>Bacteroidota</taxon>
        <taxon>Cytophagia</taxon>
        <taxon>Cytophagales</taxon>
        <taxon>Rhodocytophagaceae</taxon>
        <taxon>Rhodocytophaga</taxon>
    </lineage>
</organism>
<dbReference type="InterPro" id="IPR000792">
    <property type="entry name" value="Tscrpt_reg_LuxR_C"/>
</dbReference>
<protein>
    <submittedName>
        <fullName evidence="8">Response regulator transcription factor</fullName>
    </submittedName>
</protein>
<dbReference type="SMART" id="SM00421">
    <property type="entry name" value="HTH_LUXR"/>
    <property type="match status" value="1"/>
</dbReference>
<dbReference type="CDD" id="cd17535">
    <property type="entry name" value="REC_NarL-like"/>
    <property type="match status" value="1"/>
</dbReference>
<dbReference type="Pfam" id="PF00196">
    <property type="entry name" value="GerE"/>
    <property type="match status" value="1"/>
</dbReference>
<dbReference type="GO" id="GO:0000160">
    <property type="term" value="P:phosphorelay signal transduction system"/>
    <property type="evidence" value="ECO:0007669"/>
    <property type="project" value="InterPro"/>
</dbReference>
<dbReference type="PANTHER" id="PTHR43214:SF41">
    <property type="entry name" value="NITRATE_NITRITE RESPONSE REGULATOR PROTEIN NARP"/>
    <property type="match status" value="1"/>
</dbReference>
<dbReference type="InterPro" id="IPR016032">
    <property type="entry name" value="Sig_transdc_resp-reg_C-effctor"/>
</dbReference>
<dbReference type="Gene3D" id="3.40.50.2300">
    <property type="match status" value="1"/>
</dbReference>
<accession>A0A6C0GS58</accession>
<dbReference type="PROSITE" id="PS50043">
    <property type="entry name" value="HTH_LUXR_2"/>
    <property type="match status" value="1"/>
</dbReference>
<feature type="domain" description="Response regulatory" evidence="7">
    <location>
        <begin position="6"/>
        <end position="122"/>
    </location>
</feature>
<dbReference type="InterPro" id="IPR001789">
    <property type="entry name" value="Sig_transdc_resp-reg_receiver"/>
</dbReference>
<dbReference type="InterPro" id="IPR039420">
    <property type="entry name" value="WalR-like"/>
</dbReference>
<feature type="domain" description="HTH luxR-type" evidence="6">
    <location>
        <begin position="143"/>
        <end position="208"/>
    </location>
</feature>
<dbReference type="InterPro" id="IPR058245">
    <property type="entry name" value="NreC/VraR/RcsB-like_REC"/>
</dbReference>
<evidence type="ECO:0000256" key="2">
    <source>
        <dbReference type="ARBA" id="ARBA00023015"/>
    </source>
</evidence>
<reference evidence="8 9" key="1">
    <citation type="submission" date="2020-01" db="EMBL/GenBank/DDBJ databases">
        <authorList>
            <person name="Kim M.K."/>
        </authorList>
    </citation>
    <scope>NUCLEOTIDE SEQUENCE [LARGE SCALE GENOMIC DNA]</scope>
    <source>
        <strain evidence="8 9">172606-1</strain>
    </source>
</reference>
<dbReference type="Proteomes" id="UP000480178">
    <property type="component" value="Chromosome"/>
</dbReference>
<dbReference type="PANTHER" id="PTHR43214">
    <property type="entry name" value="TWO-COMPONENT RESPONSE REGULATOR"/>
    <property type="match status" value="1"/>
</dbReference>
<evidence type="ECO:0000256" key="1">
    <source>
        <dbReference type="ARBA" id="ARBA00022553"/>
    </source>
</evidence>
<dbReference type="PRINTS" id="PR00038">
    <property type="entry name" value="HTHLUXR"/>
</dbReference>
<dbReference type="SUPFAM" id="SSF46894">
    <property type="entry name" value="C-terminal effector domain of the bipartite response regulators"/>
    <property type="match status" value="1"/>
</dbReference>
<gene>
    <name evidence="8" type="ORF">GXP67_31930</name>
</gene>
<evidence type="ECO:0000259" key="6">
    <source>
        <dbReference type="PROSITE" id="PS50043"/>
    </source>
</evidence>
<evidence type="ECO:0000256" key="5">
    <source>
        <dbReference type="PROSITE-ProRule" id="PRU00169"/>
    </source>
</evidence>
<proteinExistence type="predicted"/>
<keyword evidence="1 5" id="KW-0597">Phosphoprotein</keyword>
<dbReference type="RefSeq" id="WP_162446875.1">
    <property type="nucleotide sequence ID" value="NZ_CP048222.1"/>
</dbReference>
<evidence type="ECO:0000313" key="8">
    <source>
        <dbReference type="EMBL" id="QHT70931.1"/>
    </source>
</evidence>
<dbReference type="PROSITE" id="PS50110">
    <property type="entry name" value="RESPONSE_REGULATORY"/>
    <property type="match status" value="1"/>
</dbReference>
<name>A0A6C0GS58_9BACT</name>
<sequence>MTAPIRLIVADDHQIFVDGLSEVISKISGVEMIATANNGQEVISKLEKMLCDVAILDIHMPVMDGLQTTKIIKQRFPRTKVLILTMNNEFSLIRNLLQAGALGYILKTTGREEFERALRRVEAGLTYFSEAVATELARQYMPEPAIASTLSEREKEIVALVAKEYSSHEIGNILFIAPTTVDTHRRNIMQKIGVKNTAGLVKFALKQGLID</sequence>
<evidence type="ECO:0000256" key="4">
    <source>
        <dbReference type="ARBA" id="ARBA00023163"/>
    </source>
</evidence>
<dbReference type="SMART" id="SM00448">
    <property type="entry name" value="REC"/>
    <property type="match status" value="1"/>
</dbReference>
<dbReference type="EMBL" id="CP048222">
    <property type="protein sequence ID" value="QHT70931.1"/>
    <property type="molecule type" value="Genomic_DNA"/>
</dbReference>
<dbReference type="GO" id="GO:0003677">
    <property type="term" value="F:DNA binding"/>
    <property type="evidence" value="ECO:0007669"/>
    <property type="project" value="UniProtKB-KW"/>
</dbReference>
<dbReference type="KEGG" id="rhoz:GXP67_31930"/>
<dbReference type="InterPro" id="IPR011006">
    <property type="entry name" value="CheY-like_superfamily"/>
</dbReference>
<keyword evidence="3" id="KW-0238">DNA-binding</keyword>
<evidence type="ECO:0000256" key="3">
    <source>
        <dbReference type="ARBA" id="ARBA00023125"/>
    </source>
</evidence>
<dbReference type="SUPFAM" id="SSF52172">
    <property type="entry name" value="CheY-like"/>
    <property type="match status" value="1"/>
</dbReference>